<evidence type="ECO:0000256" key="1">
    <source>
        <dbReference type="ARBA" id="ARBA00022679"/>
    </source>
</evidence>
<gene>
    <name evidence="4" type="ORF">C1SCF055_LOCUS41120</name>
</gene>
<dbReference type="Gene3D" id="3.40.1190.20">
    <property type="match status" value="1"/>
</dbReference>
<evidence type="ECO:0000313" key="4">
    <source>
        <dbReference type="EMBL" id="CAI4016369.1"/>
    </source>
</evidence>
<dbReference type="EMBL" id="CAMXCT010006580">
    <property type="protein sequence ID" value="CAI4016369.1"/>
    <property type="molecule type" value="Genomic_DNA"/>
</dbReference>
<dbReference type="EMBL" id="CAMXCT030006580">
    <property type="protein sequence ID" value="CAL4803681.1"/>
    <property type="molecule type" value="Genomic_DNA"/>
</dbReference>
<dbReference type="Proteomes" id="UP001152797">
    <property type="component" value="Unassembled WGS sequence"/>
</dbReference>
<keyword evidence="2" id="KW-0418">Kinase</keyword>
<evidence type="ECO:0000259" key="3">
    <source>
        <dbReference type="Pfam" id="PF00294"/>
    </source>
</evidence>
<dbReference type="EMBL" id="CAMXCT020006580">
    <property type="protein sequence ID" value="CAL1169744.1"/>
    <property type="molecule type" value="Genomic_DNA"/>
</dbReference>
<comment type="caution">
    <text evidence="4">The sequence shown here is derived from an EMBL/GenBank/DDBJ whole genome shotgun (WGS) entry which is preliminary data.</text>
</comment>
<dbReference type="GO" id="GO:0006796">
    <property type="term" value="P:phosphate-containing compound metabolic process"/>
    <property type="evidence" value="ECO:0007669"/>
    <property type="project" value="UniProtKB-ARBA"/>
</dbReference>
<dbReference type="AlphaFoldDB" id="A0A9P1DVB9"/>
<dbReference type="GO" id="GO:0016301">
    <property type="term" value="F:kinase activity"/>
    <property type="evidence" value="ECO:0007669"/>
    <property type="project" value="UniProtKB-KW"/>
</dbReference>
<dbReference type="InterPro" id="IPR029056">
    <property type="entry name" value="Ribokinase-like"/>
</dbReference>
<dbReference type="InterPro" id="IPR011611">
    <property type="entry name" value="PfkB_dom"/>
</dbReference>
<dbReference type="InterPro" id="IPR002139">
    <property type="entry name" value="Ribo/fructo_kinase"/>
</dbReference>
<reference evidence="4" key="1">
    <citation type="submission" date="2022-10" db="EMBL/GenBank/DDBJ databases">
        <authorList>
            <person name="Chen Y."/>
            <person name="Dougan E. K."/>
            <person name="Chan C."/>
            <person name="Rhodes N."/>
            <person name="Thang M."/>
        </authorList>
    </citation>
    <scope>NUCLEOTIDE SEQUENCE</scope>
</reference>
<accession>A0A9P1DVB9</accession>
<proteinExistence type="predicted"/>
<evidence type="ECO:0000313" key="6">
    <source>
        <dbReference type="EMBL" id="CAL4803681.1"/>
    </source>
</evidence>
<feature type="domain" description="Carbohydrate kinase PfkB" evidence="3">
    <location>
        <begin position="57"/>
        <end position="362"/>
    </location>
</feature>
<dbReference type="PRINTS" id="PR00990">
    <property type="entry name" value="RIBOKINASE"/>
</dbReference>
<dbReference type="SUPFAM" id="SSF53613">
    <property type="entry name" value="Ribokinase-like"/>
    <property type="match status" value="1"/>
</dbReference>
<evidence type="ECO:0000313" key="5">
    <source>
        <dbReference type="EMBL" id="CAL1169744.1"/>
    </source>
</evidence>
<name>A0A9P1DVB9_9DINO</name>
<dbReference type="OrthoDB" id="204058at2759"/>
<sequence length="372" mass="40545">MNWTRLPGWRYAVAALSADQLLQDRRKYGCQAGGSTRSRTFVQDERVQCQTYSPCIAMTGDIFIDIVAPVKKLPLWDSDVEAESVKMVPGGSALNQGRHLHALGMAVRFVGAVGKDAMGQSLLEQISGQGFPTDTIKMFSNLPSSVCIVLSGPADRAFVSCYSTTDAFTTRDLREQAKLLEGCTHFHLGGYFNMKGLQTHEFTEFVRSCRQRNMTVSLNTQCCAAGHWCGEDNHLAELLENVDLLFVNVSEGEHICAALCADTDHSIHALCKRYPELMVVITQGAHGCTVYRQGMSAIYVPAKQTRVVDATGAGDAFIAGFLSSLLSQPIPKHSDLEHKALVDACMKGHAVASVCLGREGACVEPVRPRDLE</sequence>
<dbReference type="Pfam" id="PF00294">
    <property type="entry name" value="PfkB"/>
    <property type="match status" value="1"/>
</dbReference>
<reference evidence="5" key="2">
    <citation type="submission" date="2024-04" db="EMBL/GenBank/DDBJ databases">
        <authorList>
            <person name="Chen Y."/>
            <person name="Shah S."/>
            <person name="Dougan E. K."/>
            <person name="Thang M."/>
            <person name="Chan C."/>
        </authorList>
    </citation>
    <scope>NUCLEOTIDE SEQUENCE [LARGE SCALE GENOMIC DNA]</scope>
</reference>
<dbReference type="PANTHER" id="PTHR10584:SF166">
    <property type="entry name" value="RIBOKINASE"/>
    <property type="match status" value="1"/>
</dbReference>
<evidence type="ECO:0000313" key="7">
    <source>
        <dbReference type="Proteomes" id="UP001152797"/>
    </source>
</evidence>
<organism evidence="4">
    <name type="scientific">Cladocopium goreaui</name>
    <dbReference type="NCBI Taxonomy" id="2562237"/>
    <lineage>
        <taxon>Eukaryota</taxon>
        <taxon>Sar</taxon>
        <taxon>Alveolata</taxon>
        <taxon>Dinophyceae</taxon>
        <taxon>Suessiales</taxon>
        <taxon>Symbiodiniaceae</taxon>
        <taxon>Cladocopium</taxon>
    </lineage>
</organism>
<keyword evidence="7" id="KW-1185">Reference proteome</keyword>
<evidence type="ECO:0000256" key="2">
    <source>
        <dbReference type="ARBA" id="ARBA00022777"/>
    </source>
</evidence>
<dbReference type="PANTHER" id="PTHR10584">
    <property type="entry name" value="SUGAR KINASE"/>
    <property type="match status" value="1"/>
</dbReference>
<keyword evidence="1" id="KW-0808">Transferase</keyword>
<protein>
    <submittedName>
        <fullName evidence="6">Ribokinase</fullName>
    </submittedName>
</protein>